<protein>
    <submittedName>
        <fullName evidence="1">Uncharacterized protein</fullName>
    </submittedName>
</protein>
<gene>
    <name evidence="1" type="ORF">MiSe_42040</name>
</gene>
<reference evidence="1" key="1">
    <citation type="submission" date="2019-10" db="EMBL/GenBank/DDBJ databases">
        <title>Draft genome sequece of Microseira wollei NIES-4236.</title>
        <authorList>
            <person name="Yamaguchi H."/>
            <person name="Suzuki S."/>
            <person name="Kawachi M."/>
        </authorList>
    </citation>
    <scope>NUCLEOTIDE SEQUENCE</scope>
    <source>
        <strain evidence="1">NIES-4236</strain>
    </source>
</reference>
<evidence type="ECO:0000313" key="1">
    <source>
        <dbReference type="EMBL" id="GET39435.1"/>
    </source>
</evidence>
<accession>A0AAV3XEZ7</accession>
<keyword evidence="2" id="KW-1185">Reference proteome</keyword>
<comment type="caution">
    <text evidence="1">The sequence shown here is derived from an EMBL/GenBank/DDBJ whole genome shotgun (WGS) entry which is preliminary data.</text>
</comment>
<dbReference type="Proteomes" id="UP001050975">
    <property type="component" value="Unassembled WGS sequence"/>
</dbReference>
<sequence length="148" mass="16698">MNENFGSSTLITLGEAIQKLRASQHEGDMTNKMSAEITQALDRHDAVHVLFNCGTSMEDEIAAHIWMVFGTTAKISKMHRAVANQEHRNVLSNIGHLKLIGIWFTCLPRIIAIISKSLRMKKRLAVEELSQLKEQSIVEIRREHGIVL</sequence>
<dbReference type="RefSeq" id="WP_226584793.1">
    <property type="nucleotide sequence ID" value="NZ_BLAY01000066.1"/>
</dbReference>
<dbReference type="EMBL" id="BLAY01000066">
    <property type="protein sequence ID" value="GET39435.1"/>
    <property type="molecule type" value="Genomic_DNA"/>
</dbReference>
<name>A0AAV3XEZ7_9CYAN</name>
<dbReference type="AlphaFoldDB" id="A0AAV3XEZ7"/>
<evidence type="ECO:0000313" key="2">
    <source>
        <dbReference type="Proteomes" id="UP001050975"/>
    </source>
</evidence>
<proteinExistence type="predicted"/>
<organism evidence="1 2">
    <name type="scientific">Microseira wollei NIES-4236</name>
    <dbReference type="NCBI Taxonomy" id="2530354"/>
    <lineage>
        <taxon>Bacteria</taxon>
        <taxon>Bacillati</taxon>
        <taxon>Cyanobacteriota</taxon>
        <taxon>Cyanophyceae</taxon>
        <taxon>Oscillatoriophycideae</taxon>
        <taxon>Aerosakkonematales</taxon>
        <taxon>Aerosakkonemataceae</taxon>
        <taxon>Microseira</taxon>
    </lineage>
</organism>